<evidence type="ECO:0000313" key="1">
    <source>
        <dbReference type="EMBL" id="AKI79350.1"/>
    </source>
</evidence>
<protein>
    <submittedName>
        <fullName evidence="1">Uncharacterized protein</fullName>
    </submittedName>
</protein>
<name>A0A0G2Y100_MIMIV</name>
<dbReference type="EMBL" id="KM982401">
    <property type="protein sequence ID" value="AKI79350.1"/>
    <property type="molecule type" value="Genomic_DNA"/>
</dbReference>
<reference evidence="1 2" key="1">
    <citation type="submission" date="2014-10" db="EMBL/GenBank/DDBJ databases">
        <title>Pan-genome analysis of Brazilian lineage A amoebal mimiviruses.</title>
        <authorList>
            <person name="Assis F.L."/>
            <person name="Abrahao J.S."/>
            <person name="Kroon E.G."/>
            <person name="Dornas F.P."/>
            <person name="Andrade K.R."/>
            <person name="Borato P.V.M."/>
            <person name="Pilotto M.R."/>
            <person name="Benamar S."/>
            <person name="LaScola B."/>
            <person name="Colson P."/>
        </authorList>
    </citation>
    <scope>NUCLEOTIDE SEQUENCE [LARGE SCALE GENOMIC DNA]</scope>
    <source>
        <strain evidence="1 2">Oyster</strain>
    </source>
</reference>
<organismHost>
    <name type="scientific">Acanthamoeba polyphaga</name>
    <name type="common">Amoeba</name>
    <dbReference type="NCBI Taxonomy" id="5757"/>
</organismHost>
<sequence length="281" mass="33086">MDPYIINKIQYDNDKITTHLSVFDKFIKRDKDDNIKYFEIHSNFINDSLGGKFSKDIEISVSDTHNNKLVDNNYLYGAEITDFNKLQIKGTLENGVITFPQINSDNPLPKISNKQYIYIRVKITGELEDIMNLRLKTTCRVGYIDKEIFDYVMNSEFHYLDNCVLSEGIISNCDDEINFSENSSYEVLLSQVHSMFPFSMFFYFISKTICYTNIECHVIDYDFNIVDDTRDLIYENKHVTLNMQELSNESIKKPIESSYHNKIFYQGIYSQRLVYLRFTTI</sequence>
<dbReference type="Proteomes" id="UP000241474">
    <property type="component" value="Segment"/>
</dbReference>
<accession>A0A0G2Y100</accession>
<proteinExistence type="predicted"/>
<organism evidence="1 2">
    <name type="scientific">Acanthamoeba polyphaga mimivirus</name>
    <name type="common">APMV</name>
    <dbReference type="NCBI Taxonomy" id="212035"/>
    <lineage>
        <taxon>Viruses</taxon>
        <taxon>Varidnaviria</taxon>
        <taxon>Bamfordvirae</taxon>
        <taxon>Nucleocytoviricota</taxon>
        <taxon>Megaviricetes</taxon>
        <taxon>Imitervirales</taxon>
        <taxon>Mimiviridae</taxon>
        <taxon>Megamimivirinae</taxon>
        <taxon>Mimivirus</taxon>
        <taxon>Mimivirus bradfordmassiliense</taxon>
    </lineage>
</organism>
<evidence type="ECO:0000313" key="2">
    <source>
        <dbReference type="Proteomes" id="UP000241474"/>
    </source>
</evidence>